<gene>
    <name evidence="2" type="ORF">Cvel_13468</name>
</gene>
<evidence type="ECO:0000313" key="2">
    <source>
        <dbReference type="EMBL" id="CEM55350.1"/>
    </source>
</evidence>
<accession>A0A0G4IDN8</accession>
<protein>
    <submittedName>
        <fullName evidence="2">Uncharacterized protein</fullName>
    </submittedName>
</protein>
<feature type="region of interest" description="Disordered" evidence="1">
    <location>
        <begin position="44"/>
        <end position="90"/>
    </location>
</feature>
<evidence type="ECO:0000256" key="1">
    <source>
        <dbReference type="SAM" id="MobiDB-lite"/>
    </source>
</evidence>
<dbReference type="VEuPathDB" id="CryptoDB:Cvel_13468"/>
<organism evidence="2">
    <name type="scientific">Chromera velia CCMP2878</name>
    <dbReference type="NCBI Taxonomy" id="1169474"/>
    <lineage>
        <taxon>Eukaryota</taxon>
        <taxon>Sar</taxon>
        <taxon>Alveolata</taxon>
        <taxon>Colpodellida</taxon>
        <taxon>Chromeraceae</taxon>
        <taxon>Chromera</taxon>
    </lineage>
</organism>
<dbReference type="AlphaFoldDB" id="A0A0G4IDN8"/>
<dbReference type="EMBL" id="CDMZ01005867">
    <property type="protein sequence ID" value="CEM55350.1"/>
    <property type="molecule type" value="Genomic_DNA"/>
</dbReference>
<sequence length="154" mass="16719">MYEMKPEEVLKRFEISPDLSLSPESLQQLFSDLAAEVEDSVVGGANEVEMRTGNGVRDETQSEAAESSEWSDKDSIFGKDALASPDSPVDLGLKEAEEIDSDSEDDEVGGEPTGVFAALRRQIHEDVDRAAATLGISRIRHLFPPVAVGERGEL</sequence>
<name>A0A0G4IDN8_9ALVE</name>
<reference evidence="2" key="1">
    <citation type="submission" date="2014-11" db="EMBL/GenBank/DDBJ databases">
        <authorList>
            <person name="Otto D Thomas"/>
            <person name="Naeem Raeece"/>
        </authorList>
    </citation>
    <scope>NUCLEOTIDE SEQUENCE</scope>
</reference>
<proteinExistence type="predicted"/>
<dbReference type="PhylomeDB" id="A0A0G4IDN8"/>